<evidence type="ECO:0000313" key="4">
    <source>
        <dbReference type="EMBL" id="GIL97544.1"/>
    </source>
</evidence>
<feature type="compositionally biased region" description="Basic residues" evidence="1">
    <location>
        <begin position="672"/>
        <end position="698"/>
    </location>
</feature>
<name>A0A8J4D872_9CHLO</name>
<evidence type="ECO:0000259" key="3">
    <source>
        <dbReference type="Pfam" id="PF05548"/>
    </source>
</evidence>
<feature type="signal peptide" evidence="2">
    <location>
        <begin position="1"/>
        <end position="24"/>
    </location>
</feature>
<comment type="caution">
    <text evidence="4">The sequence shown here is derived from an EMBL/GenBank/DDBJ whole genome shotgun (WGS) entry which is preliminary data.</text>
</comment>
<sequence length="698" mass="75229">MEFRWPLLAALLLTACVTLPSALSQTDESGDAPPSSPSSSAVEVTLYVEGMVQVYSRYGTPSDGGLVNHMSYTTPEYSYTLVEASTDDSNGLPNEIPVAFSEEQGISLRTGDVVQAALKLKLSSEQASTLGLGSDDTGSGGQRRLLSEAHERARRMVLDFHETRRSLQEFMSLTDVLNSVAGITLSELPTAESPVIIGQSDTIKDLFIEGGKQQNVSSLTFVIKSTVCGLQPKLDARTVRRYWFDNSSDTSLTATLQQYHKACSYDQLVFRPENNVVIDIDIPCNGTSRNGLKYDLVNGYYAAGKSDMMNAVLALPQLAWEFLQKTNPTLAAKFDEYRRKIYIFPFGWKKPVDFIGLGSQGCIPGSTCLAVINSAPYGLSSEQLAVPVVFHEMGHNMGLSHAVSFLCPSGNCDVVETGDLSDVMGNGTPNDLTKTVLCLNAALAYKAGWAAPISGGHLSLGANLKPGMPQDFVLPSMSLNKTNMLRIITDASNPSIVPTNTNSKQALQRALFISYRVRGEAPASYDSGLGRDGIQYFNLNGYVWVHEFNETANGLPASSPSLMLAKLDTTRVANSFTQQLPTSLGNVTIRVKSKTPQAATVTVCRAIRVNEAGLNTCSDGLDNDCDGLVDNDDPDCNPVLKPPPPATSPSPPKPPVPRAAPKAQPSSPLRKAPGKKKRSPPPHKRNKKPPPKKNTQRG</sequence>
<dbReference type="Proteomes" id="UP000722791">
    <property type="component" value="Unassembled WGS sequence"/>
</dbReference>
<evidence type="ECO:0000256" key="1">
    <source>
        <dbReference type="SAM" id="MobiDB-lite"/>
    </source>
</evidence>
<reference evidence="4" key="1">
    <citation type="journal article" date="2021" name="Proc. Natl. Acad. Sci. U.S.A.">
        <title>Three genomes in the algal genus Volvox reveal the fate of a haploid sex-determining region after a transition to homothallism.</title>
        <authorList>
            <person name="Yamamoto K."/>
            <person name="Hamaji T."/>
            <person name="Kawai-Toyooka H."/>
            <person name="Matsuzaki R."/>
            <person name="Takahashi F."/>
            <person name="Nishimura Y."/>
            <person name="Kawachi M."/>
            <person name="Noguchi H."/>
            <person name="Minakuchi Y."/>
            <person name="Umen J.G."/>
            <person name="Toyoda A."/>
            <person name="Nozaki H."/>
        </authorList>
    </citation>
    <scope>NUCLEOTIDE SEQUENCE</scope>
    <source>
        <strain evidence="4">NIES-3785</strain>
    </source>
</reference>
<gene>
    <name evidence="4" type="ORF">Vretimale_3183</name>
</gene>
<dbReference type="SUPFAM" id="SSF55486">
    <property type="entry name" value="Metalloproteases ('zincins'), catalytic domain"/>
    <property type="match status" value="1"/>
</dbReference>
<feature type="chain" id="PRO_5035169759" description="Peptidase M11 gametolysin domain-containing protein" evidence="2">
    <location>
        <begin position="25"/>
        <end position="698"/>
    </location>
</feature>
<feature type="domain" description="Peptidase M11 gametolysin" evidence="3">
    <location>
        <begin position="221"/>
        <end position="554"/>
    </location>
</feature>
<feature type="compositionally biased region" description="Pro residues" evidence="1">
    <location>
        <begin position="640"/>
        <end position="658"/>
    </location>
</feature>
<accession>A0A8J4D872</accession>
<evidence type="ECO:0000256" key="2">
    <source>
        <dbReference type="SAM" id="SignalP"/>
    </source>
</evidence>
<dbReference type="PROSITE" id="PS51257">
    <property type="entry name" value="PROKAR_LIPOPROTEIN"/>
    <property type="match status" value="1"/>
</dbReference>
<evidence type="ECO:0000313" key="5">
    <source>
        <dbReference type="Proteomes" id="UP000722791"/>
    </source>
</evidence>
<organism evidence="4 5">
    <name type="scientific">Volvox reticuliferus</name>
    <dbReference type="NCBI Taxonomy" id="1737510"/>
    <lineage>
        <taxon>Eukaryota</taxon>
        <taxon>Viridiplantae</taxon>
        <taxon>Chlorophyta</taxon>
        <taxon>core chlorophytes</taxon>
        <taxon>Chlorophyceae</taxon>
        <taxon>CS clade</taxon>
        <taxon>Chlamydomonadales</taxon>
        <taxon>Volvocaceae</taxon>
        <taxon>Volvox</taxon>
    </lineage>
</organism>
<keyword evidence="2" id="KW-0732">Signal</keyword>
<dbReference type="AlphaFoldDB" id="A0A8J4D872"/>
<dbReference type="InterPro" id="IPR008752">
    <property type="entry name" value="Peptidase_M11"/>
</dbReference>
<dbReference type="EMBL" id="BNCQ01000004">
    <property type="protein sequence ID" value="GIL97544.1"/>
    <property type="molecule type" value="Genomic_DNA"/>
</dbReference>
<protein>
    <recommendedName>
        <fullName evidence="3">Peptidase M11 gametolysin domain-containing protein</fullName>
    </recommendedName>
</protein>
<proteinExistence type="predicted"/>
<dbReference type="Pfam" id="PF05548">
    <property type="entry name" value="Peptidase_M11"/>
    <property type="match status" value="1"/>
</dbReference>
<feature type="region of interest" description="Disordered" evidence="1">
    <location>
        <begin position="632"/>
        <end position="698"/>
    </location>
</feature>